<dbReference type="PANTHER" id="PTHR39142:SF1">
    <property type="entry name" value="AEL197CP"/>
    <property type="match status" value="1"/>
</dbReference>
<dbReference type="Proteomes" id="UP000322225">
    <property type="component" value="Chromosome 1"/>
</dbReference>
<dbReference type="InterPro" id="IPR024338">
    <property type="entry name" value="MID1/Yam8"/>
</dbReference>
<dbReference type="Pfam" id="PF12929">
    <property type="entry name" value="Mid1"/>
    <property type="match status" value="1"/>
</dbReference>
<keyword evidence="4" id="KW-1185">Reference proteome</keyword>
<accession>A0AAJ8LEN7</accession>
<keyword evidence="2" id="KW-0472">Membrane</keyword>
<dbReference type="GO" id="GO:0005262">
    <property type="term" value="F:calcium channel activity"/>
    <property type="evidence" value="ECO:0007669"/>
    <property type="project" value="InterPro"/>
</dbReference>
<dbReference type="GO" id="GO:0098703">
    <property type="term" value="P:calcium ion import across plasma membrane"/>
    <property type="evidence" value="ECO:0007669"/>
    <property type="project" value="InterPro"/>
</dbReference>
<evidence type="ECO:0000313" key="4">
    <source>
        <dbReference type="Proteomes" id="UP000322225"/>
    </source>
</evidence>
<feature type="compositionally biased region" description="Low complexity" evidence="1">
    <location>
        <begin position="558"/>
        <end position="580"/>
    </location>
</feature>
<evidence type="ECO:0000256" key="1">
    <source>
        <dbReference type="SAM" id="MobiDB-lite"/>
    </source>
</evidence>
<gene>
    <name evidence="3" type="ORF">CI109_100315</name>
</gene>
<dbReference type="GeneID" id="43587140"/>
<organism evidence="3 4">
    <name type="scientific">Kwoniella shandongensis</name>
    <dbReference type="NCBI Taxonomy" id="1734106"/>
    <lineage>
        <taxon>Eukaryota</taxon>
        <taxon>Fungi</taxon>
        <taxon>Dikarya</taxon>
        <taxon>Basidiomycota</taxon>
        <taxon>Agaricomycotina</taxon>
        <taxon>Tremellomycetes</taxon>
        <taxon>Tremellales</taxon>
        <taxon>Cryptococcaceae</taxon>
        <taxon>Kwoniella</taxon>
    </lineage>
</organism>
<evidence type="ECO:0000256" key="2">
    <source>
        <dbReference type="SAM" id="Phobius"/>
    </source>
</evidence>
<keyword evidence="2" id="KW-0812">Transmembrane</keyword>
<proteinExistence type="predicted"/>
<feature type="region of interest" description="Disordered" evidence="1">
    <location>
        <begin position="107"/>
        <end position="138"/>
    </location>
</feature>
<protein>
    <recommendedName>
        <fullName evidence="5">Stretch-activated cation channel Mid1</fullName>
    </recommendedName>
</protein>
<feature type="region of interest" description="Disordered" evidence="1">
    <location>
        <begin position="17"/>
        <end position="71"/>
    </location>
</feature>
<dbReference type="AlphaFoldDB" id="A0AAJ8LEN7"/>
<sequence>MLWLSLTDVVEEDRLPFEGDSTMAMRGRDPQAGSDLSSSSRSYQDEDNTRSGAKSTLRSTARPFPRSKPRARLKLHRPAARYIFQAPLVFLTFLFLALLPVVIGQDTSSTSTLGTSTSTSTSSKTTGSSTSASAISTSTSTPTLNLATLPTTLSLPLLNTTAPLLQLSFPSTASLFLTFSICSLSSNNSILPTILISTGGSDSTTFNLGLKSISDPSSGGVSRYGSGYNRRSGRSGSTWSVSWDKGFGNWTWAGQEDVEVDILIGLGLATDGVTMSPLDVTGGVTIQLGASTRSPVNTLSPSMPLLGDTLSTQALIFSPLLYSSPQSQPSYPNYTLPSPQMVFPPFSSPQTTINSSLSTNLTLVVIPTTSSPTNDGLDNSLCAVMRAQNSTGQVASEDNMIFETSEMRWTSVGGEEGFRKYWVVGGLVPEGNYTAWVRDNTGVLSQPIWFTTKEESFPCQLVLPTALCPSVAYAAPLPVNSTDVTSPGGATISNTSPIQSLPDDLTNLITSNLEAFSTSLLTQACGRDLYSHVSSCFDCFASYRDWLCRIVIPQCGPTNTSTSSSPTTTTSSETYPSPSTIHRSPSDPRNPGLQAPEYEYEELLPCLSTCNEVDRTCPVNMGFRCPRRGVNAARSYAFVGSNNKFGNGGGGSQGWKGGDRWGRRWCNG</sequence>
<dbReference type="PANTHER" id="PTHR39142">
    <property type="entry name" value="MID1P"/>
    <property type="match status" value="1"/>
</dbReference>
<feature type="region of interest" description="Disordered" evidence="1">
    <location>
        <begin position="558"/>
        <end position="594"/>
    </location>
</feature>
<reference evidence="3" key="1">
    <citation type="submission" date="2017-08" db="EMBL/GenBank/DDBJ databases">
        <authorList>
            <person name="Cuomo C."/>
            <person name="Billmyre B."/>
            <person name="Heitman J."/>
        </authorList>
    </citation>
    <scope>NUCLEOTIDE SEQUENCE</scope>
    <source>
        <strain evidence="3">CBS 12478</strain>
    </source>
</reference>
<dbReference type="RefSeq" id="XP_031862828.2">
    <property type="nucleotide sequence ID" value="XM_032003021.2"/>
</dbReference>
<reference evidence="3" key="2">
    <citation type="submission" date="2024-01" db="EMBL/GenBank/DDBJ databases">
        <title>Comparative genomics of Cryptococcus and Kwoniella reveals pathogenesis evolution and contrasting modes of karyotype evolution via chromosome fusion or intercentromeric recombination.</title>
        <authorList>
            <person name="Coelho M.A."/>
            <person name="David-Palma M."/>
            <person name="Shea T."/>
            <person name="Bowers K."/>
            <person name="McGinley-Smith S."/>
            <person name="Mohammad A.W."/>
            <person name="Gnirke A."/>
            <person name="Yurkov A.M."/>
            <person name="Nowrousian M."/>
            <person name="Sun S."/>
            <person name="Cuomo C.A."/>
            <person name="Heitman J."/>
        </authorList>
    </citation>
    <scope>NUCLEOTIDE SEQUENCE</scope>
    <source>
        <strain evidence="3">CBS 12478</strain>
    </source>
</reference>
<keyword evidence="2" id="KW-1133">Transmembrane helix</keyword>
<evidence type="ECO:0008006" key="5">
    <source>
        <dbReference type="Google" id="ProtNLM"/>
    </source>
</evidence>
<feature type="compositionally biased region" description="Polar residues" evidence="1">
    <location>
        <begin position="50"/>
        <end position="59"/>
    </location>
</feature>
<feature type="transmembrane region" description="Helical" evidence="2">
    <location>
        <begin position="82"/>
        <end position="103"/>
    </location>
</feature>
<name>A0AAJ8LEN7_9TREE</name>
<dbReference type="EMBL" id="CP144051">
    <property type="protein sequence ID" value="WWD15891.1"/>
    <property type="molecule type" value="Genomic_DNA"/>
</dbReference>
<dbReference type="KEGG" id="ksn:43587140"/>
<evidence type="ECO:0000313" key="3">
    <source>
        <dbReference type="EMBL" id="WWD15891.1"/>
    </source>
</evidence>